<dbReference type="InterPro" id="IPR027278">
    <property type="entry name" value="ACCD_DCysDesulf"/>
</dbReference>
<organism evidence="5 6">
    <name type="scientific">Christiangramia flava JLT2011</name>
    <dbReference type="NCBI Taxonomy" id="1229726"/>
    <lineage>
        <taxon>Bacteria</taxon>
        <taxon>Pseudomonadati</taxon>
        <taxon>Bacteroidota</taxon>
        <taxon>Flavobacteriia</taxon>
        <taxon>Flavobacteriales</taxon>
        <taxon>Flavobacteriaceae</taxon>
        <taxon>Christiangramia</taxon>
    </lineage>
</organism>
<dbReference type="AlphaFoldDB" id="A0A1L7I574"/>
<dbReference type="EC" id="3.5.99.7" evidence="5"/>
<feature type="domain" description="Tryptophan synthase beta chain-like PALP" evidence="4">
    <location>
        <begin position="21"/>
        <end position="287"/>
    </location>
</feature>
<keyword evidence="5" id="KW-0378">Hydrolase</keyword>
<evidence type="ECO:0000313" key="6">
    <source>
        <dbReference type="Proteomes" id="UP000186230"/>
    </source>
</evidence>
<sequence length="310" mass="35195">MEDFFGSDFSKKVPSEFIQKFPGNVELWLKREDLLHPRISGNKFRKLKYNLSEARKKSLSKLLTFGGAHSNHIAAVAAAGKKFDFKTIGIIRGEELAENPEKWSPSLRYASESGMKLEFISREEYRVKDSVAYREKLKQGFGDFYLIPEGGTNEFAIRGCAEILTKTDSEFDYICTSVGTGGTMAGILHASEEHQQILGFSALKSDYLLEEIQKMTGKTNWELILNYHFGGYAKVNADLIDFINNFYRMYQIALDPVYTGKMLFGIFELATQQFFPENSRILAIHTGGIQGIEGMNEFLRKKNWPQIIGV</sequence>
<evidence type="ECO:0000256" key="1">
    <source>
        <dbReference type="ARBA" id="ARBA00001933"/>
    </source>
</evidence>
<dbReference type="RefSeq" id="WP_083644482.1">
    <property type="nucleotide sequence ID" value="NZ_AMRU01000006.1"/>
</dbReference>
<dbReference type="KEGG" id="gfl:GRFL_2026"/>
<dbReference type="PANTHER" id="PTHR43780">
    <property type="entry name" value="1-AMINOCYCLOPROPANE-1-CARBOXYLATE DEAMINASE-RELATED"/>
    <property type="match status" value="1"/>
</dbReference>
<protein>
    <submittedName>
        <fullName evidence="5">1-aminocyclopropane-1-carboxylate deaminase</fullName>
        <ecNumber evidence="5">3.5.99.7</ecNumber>
    </submittedName>
</protein>
<accession>A0A1L7I574</accession>
<dbReference type="GO" id="GO:0008660">
    <property type="term" value="F:1-aminocyclopropane-1-carboxylate deaminase activity"/>
    <property type="evidence" value="ECO:0007669"/>
    <property type="project" value="UniProtKB-EC"/>
</dbReference>
<evidence type="ECO:0000313" key="5">
    <source>
        <dbReference type="EMBL" id="APU68750.1"/>
    </source>
</evidence>
<evidence type="ECO:0000256" key="3">
    <source>
        <dbReference type="ARBA" id="ARBA00022898"/>
    </source>
</evidence>
<dbReference type="STRING" id="1229726.GRFL_2026"/>
<dbReference type="Pfam" id="PF00291">
    <property type="entry name" value="PALP"/>
    <property type="match status" value="1"/>
</dbReference>
<dbReference type="Gene3D" id="3.40.50.1100">
    <property type="match status" value="2"/>
</dbReference>
<dbReference type="InterPro" id="IPR036052">
    <property type="entry name" value="TrpB-like_PALP_sf"/>
</dbReference>
<dbReference type="OrthoDB" id="9801249at2"/>
<name>A0A1L7I574_9FLAO</name>
<keyword evidence="3" id="KW-0663">Pyridoxal phosphate</keyword>
<proteinExistence type="inferred from homology"/>
<dbReference type="PIRSF" id="PIRSF006278">
    <property type="entry name" value="ACCD_DCysDesulf"/>
    <property type="match status" value="1"/>
</dbReference>
<dbReference type="GO" id="GO:0019148">
    <property type="term" value="F:D-cysteine desulfhydrase activity"/>
    <property type="evidence" value="ECO:0007669"/>
    <property type="project" value="TreeGrafter"/>
</dbReference>
<dbReference type="InterPro" id="IPR001926">
    <property type="entry name" value="TrpB-like_PALP"/>
</dbReference>
<evidence type="ECO:0000259" key="4">
    <source>
        <dbReference type="Pfam" id="PF00291"/>
    </source>
</evidence>
<dbReference type="EMBL" id="CP016359">
    <property type="protein sequence ID" value="APU68750.1"/>
    <property type="molecule type" value="Genomic_DNA"/>
</dbReference>
<evidence type="ECO:0000256" key="2">
    <source>
        <dbReference type="ARBA" id="ARBA00008639"/>
    </source>
</evidence>
<gene>
    <name evidence="5" type="ORF">GRFL_2026</name>
</gene>
<dbReference type="Proteomes" id="UP000186230">
    <property type="component" value="Chromosome"/>
</dbReference>
<comment type="cofactor">
    <cofactor evidence="1">
        <name>pyridoxal 5'-phosphate</name>
        <dbReference type="ChEBI" id="CHEBI:597326"/>
    </cofactor>
</comment>
<dbReference type="SUPFAM" id="SSF53686">
    <property type="entry name" value="Tryptophan synthase beta subunit-like PLP-dependent enzymes"/>
    <property type="match status" value="1"/>
</dbReference>
<dbReference type="PANTHER" id="PTHR43780:SF2">
    <property type="entry name" value="1-AMINOCYCLOPROPANE-1-CARBOXYLATE DEAMINASE-RELATED"/>
    <property type="match status" value="1"/>
</dbReference>
<comment type="similarity">
    <text evidence="2">Belongs to the ACC deaminase/D-cysteine desulfhydrase family.</text>
</comment>
<keyword evidence="6" id="KW-1185">Reference proteome</keyword>
<reference evidence="5 6" key="1">
    <citation type="submission" date="2016-07" db="EMBL/GenBank/DDBJ databases">
        <title>Multi-omics approach to identify versatile polysaccharide utilization systems of a marine flavobacterium Gramella flava.</title>
        <authorList>
            <person name="Tang K."/>
        </authorList>
    </citation>
    <scope>NUCLEOTIDE SEQUENCE [LARGE SCALE GENOMIC DNA]</scope>
    <source>
        <strain evidence="5 6">JLT2011</strain>
    </source>
</reference>